<protein>
    <submittedName>
        <fullName evidence="2">Acetyltransferase (GNAT) domain-containing protein</fullName>
    </submittedName>
</protein>
<dbReference type="OrthoDB" id="8767993at2"/>
<name>A0A239FCN2_9BURK</name>
<dbReference type="Pfam" id="PF13480">
    <property type="entry name" value="Acetyltransf_6"/>
    <property type="match status" value="1"/>
</dbReference>
<dbReference type="RefSeq" id="WP_089398781.1">
    <property type="nucleotide sequence ID" value="NZ_FZOT01000003.1"/>
</dbReference>
<reference evidence="2 3" key="1">
    <citation type="submission" date="2017-06" db="EMBL/GenBank/DDBJ databases">
        <authorList>
            <person name="Kim H.J."/>
            <person name="Triplett B.A."/>
        </authorList>
    </citation>
    <scope>NUCLEOTIDE SEQUENCE [LARGE SCALE GENOMIC DNA]</scope>
    <source>
        <strain evidence="2 3">U15</strain>
    </source>
</reference>
<dbReference type="EMBL" id="FZOT01000003">
    <property type="protein sequence ID" value="SNS54686.1"/>
    <property type="molecule type" value="Genomic_DNA"/>
</dbReference>
<keyword evidence="2" id="KW-0808">Transferase</keyword>
<gene>
    <name evidence="2" type="ORF">SAMN06265795_103299</name>
</gene>
<accession>A0A239FCN2</accession>
<feature type="domain" description="BioF2-like acetyltransferase" evidence="1">
    <location>
        <begin position="168"/>
        <end position="308"/>
    </location>
</feature>
<evidence type="ECO:0000259" key="1">
    <source>
        <dbReference type="Pfam" id="PF13480"/>
    </source>
</evidence>
<evidence type="ECO:0000313" key="3">
    <source>
        <dbReference type="Proteomes" id="UP000198284"/>
    </source>
</evidence>
<dbReference type="InterPro" id="IPR016181">
    <property type="entry name" value="Acyl_CoA_acyltransferase"/>
</dbReference>
<dbReference type="Proteomes" id="UP000198284">
    <property type="component" value="Unassembled WGS sequence"/>
</dbReference>
<dbReference type="InterPro" id="IPR038740">
    <property type="entry name" value="BioF2-like_GNAT_dom"/>
</dbReference>
<dbReference type="GO" id="GO:0016740">
    <property type="term" value="F:transferase activity"/>
    <property type="evidence" value="ECO:0007669"/>
    <property type="project" value="UniProtKB-KW"/>
</dbReference>
<proteinExistence type="predicted"/>
<dbReference type="Gene3D" id="3.40.630.30">
    <property type="match status" value="1"/>
</dbReference>
<sequence length="392" mass="44830">MKSPDIEIGLLEPEAPAVKDPATPVIHDYDGQVPDFTGPEIDRVHDHLVPSLRNYRIADEVPGASTFVVREQGRITDIFLYRREGRVVTVLSEFIRIDADSVRRFAQHVFATYPGVGKIVYRKANAGAMAGELPRVLPYPYASVPVTEDIVVSLPDSIDAYHGRLGKNMRRNIKRYHATLGEKFPSYTYDVYLADRIAESDLRDIIALNRTRMAGKRIVSRIDEDETRWIVSMAKQCGIVGVARIDGKVCAGAIGFRIRDNYFMHVIAHDPAYNDYSLGILCYYFTICEGIKRGGRHFHLMSGRYEYKFRLGGELRDISRLELYRNRLHWLLDGRHLARQALQNRVRDARLWLLEAERRDDRMSLAAASVMQRLREAKRNGWKALLARPSKG</sequence>
<dbReference type="AlphaFoldDB" id="A0A239FCN2"/>
<organism evidence="2 3">
    <name type="scientific">Noviherbaspirillum humi</name>
    <dbReference type="NCBI Taxonomy" id="1688639"/>
    <lineage>
        <taxon>Bacteria</taxon>
        <taxon>Pseudomonadati</taxon>
        <taxon>Pseudomonadota</taxon>
        <taxon>Betaproteobacteria</taxon>
        <taxon>Burkholderiales</taxon>
        <taxon>Oxalobacteraceae</taxon>
        <taxon>Noviherbaspirillum</taxon>
    </lineage>
</organism>
<keyword evidence="3" id="KW-1185">Reference proteome</keyword>
<dbReference type="SUPFAM" id="SSF55729">
    <property type="entry name" value="Acyl-CoA N-acyltransferases (Nat)"/>
    <property type="match status" value="1"/>
</dbReference>
<evidence type="ECO:0000313" key="2">
    <source>
        <dbReference type="EMBL" id="SNS54686.1"/>
    </source>
</evidence>